<dbReference type="Proteomes" id="UP000002016">
    <property type="component" value="Chromosome"/>
</dbReference>
<keyword evidence="2" id="KW-1185">Reference proteome</keyword>
<protein>
    <recommendedName>
        <fullName evidence="3">Neutral/alkaline non-lysosomal ceramidase N-terminal domain-containing protein</fullName>
    </recommendedName>
</protein>
<gene>
    <name evidence="1" type="ordered locus">Tlet_1545</name>
</gene>
<dbReference type="eggNOG" id="ENOG5033J5J">
    <property type="taxonomic scope" value="Bacteria"/>
</dbReference>
<dbReference type="OrthoDB" id="337762at2"/>
<proteinExistence type="predicted"/>
<organism evidence="1 2">
    <name type="scientific">Pseudothermotoga lettingae (strain ATCC BAA-301 / DSM 14385 / NBRC 107922 / TMO)</name>
    <name type="common">Thermotoga lettingae</name>
    <dbReference type="NCBI Taxonomy" id="416591"/>
    <lineage>
        <taxon>Bacteria</taxon>
        <taxon>Thermotogati</taxon>
        <taxon>Thermotogota</taxon>
        <taxon>Thermotogae</taxon>
        <taxon>Thermotogales</taxon>
        <taxon>Thermotogaceae</taxon>
        <taxon>Pseudothermotoga</taxon>
    </lineage>
</organism>
<dbReference type="RefSeq" id="WP_012003577.1">
    <property type="nucleotide sequence ID" value="NC_009828.1"/>
</dbReference>
<dbReference type="STRING" id="416591.Tlet_1545"/>
<dbReference type="HOGENOM" id="CLU_030011_0_0_0"/>
<evidence type="ECO:0000313" key="1">
    <source>
        <dbReference type="EMBL" id="ABV34101.1"/>
    </source>
</evidence>
<evidence type="ECO:0000313" key="2">
    <source>
        <dbReference type="Proteomes" id="UP000002016"/>
    </source>
</evidence>
<accession>A8F7G7</accession>
<name>A8F7G7_PSELT</name>
<dbReference type="KEGG" id="tle:Tlet_1545"/>
<dbReference type="AlphaFoldDB" id="A8F7G7"/>
<dbReference type="EMBL" id="CP000812">
    <property type="protein sequence ID" value="ABV34101.1"/>
    <property type="molecule type" value="Genomic_DNA"/>
</dbReference>
<reference evidence="1 2" key="1">
    <citation type="submission" date="2007-08" db="EMBL/GenBank/DDBJ databases">
        <title>Complete sequence of Thermotoga lettingae TMO.</title>
        <authorList>
            <consortium name="US DOE Joint Genome Institute"/>
            <person name="Copeland A."/>
            <person name="Lucas S."/>
            <person name="Lapidus A."/>
            <person name="Barry K."/>
            <person name="Glavina del Rio T."/>
            <person name="Dalin E."/>
            <person name="Tice H."/>
            <person name="Pitluck S."/>
            <person name="Foster B."/>
            <person name="Bruce D."/>
            <person name="Schmutz J."/>
            <person name="Larimer F."/>
            <person name="Land M."/>
            <person name="Hauser L."/>
            <person name="Kyrpides N."/>
            <person name="Mikhailova N."/>
            <person name="Nelson K."/>
            <person name="Gogarten J.P."/>
            <person name="Noll K."/>
            <person name="Richardson P."/>
        </authorList>
    </citation>
    <scope>NUCLEOTIDE SEQUENCE [LARGE SCALE GENOMIC DNA]</scope>
    <source>
        <strain evidence="2">ATCC BAA-301 / DSM 14385 / NBRC 107922 / TMO</strain>
    </source>
</reference>
<reference evidence="1 2" key="2">
    <citation type="journal article" date="2009" name="Proc. Natl. Acad. Sci. U.S.A.">
        <title>On the chimeric nature, thermophilic origin, and phylogenetic placement of the Thermotogales.</title>
        <authorList>
            <person name="Zhaxybayeva O."/>
            <person name="Swithers K.S."/>
            <person name="Lapierre P."/>
            <person name="Fournier G.P."/>
            <person name="Bickhart D.M."/>
            <person name="DeBoy R.T."/>
            <person name="Nelson K.E."/>
            <person name="Nesbo C.L."/>
            <person name="Doolittle W.F."/>
            <person name="Gogarten J.P."/>
            <person name="Noll K.M."/>
        </authorList>
    </citation>
    <scope>NUCLEOTIDE SEQUENCE [LARGE SCALE GENOMIC DNA]</scope>
    <source>
        <strain evidence="2">ATCC BAA-301 / DSM 14385 / NBRC 107922 / TMO</strain>
    </source>
</reference>
<sequence>MKRSLGCDHMIKVGISSMDLSFPKGLEMAGYILRKGVSAGYHDPLQLFCIYLNKNETEIAILIFDLLTVPKAFPKQIDGIRLIPVATHTHSGPKPSLVKDILESSAREALVKAKQNSANLNELIVKQSEISGICDFRNKQNSTKVPANLIEFKTVRQRFSITLFSCHPTVLGPENLLYSSDIAGAIRRKLQMKDGYPVVFLNSCCGDLSTHKTRKERSFAEIERLSDIFLEQYTPYVVYQTCVPERLSMKEIDFEVESVEKDIGGVSLNKRDLPGVMLLEQRGRLSKRERTTISFLMIDSLKFIFVPFELFFGFCNLVSSIAKFAFIVCYANSPASYVVPKNVKSGYEWLASPYADNTEDKLLSLISCELMRL</sequence>
<evidence type="ECO:0008006" key="3">
    <source>
        <dbReference type="Google" id="ProtNLM"/>
    </source>
</evidence>